<accession>B4LHP5</accession>
<evidence type="ECO:0008006" key="5">
    <source>
        <dbReference type="Google" id="ProtNLM"/>
    </source>
</evidence>
<feature type="signal peptide" evidence="2">
    <location>
        <begin position="1"/>
        <end position="16"/>
    </location>
</feature>
<feature type="region of interest" description="Disordered" evidence="1">
    <location>
        <begin position="450"/>
        <end position="476"/>
    </location>
</feature>
<evidence type="ECO:0000313" key="4">
    <source>
        <dbReference type="Proteomes" id="UP000008792"/>
    </source>
</evidence>
<reference evidence="3 4" key="1">
    <citation type="journal article" date="2007" name="Nature">
        <title>Evolution of genes and genomes on the Drosophila phylogeny.</title>
        <authorList>
            <consortium name="Drosophila 12 Genomes Consortium"/>
            <person name="Clark A.G."/>
            <person name="Eisen M.B."/>
            <person name="Smith D.R."/>
            <person name="Bergman C.M."/>
            <person name="Oliver B."/>
            <person name="Markow T.A."/>
            <person name="Kaufman T.C."/>
            <person name="Kellis M."/>
            <person name="Gelbart W."/>
            <person name="Iyer V.N."/>
            <person name="Pollard D.A."/>
            <person name="Sackton T.B."/>
            <person name="Larracuente A.M."/>
            <person name="Singh N.D."/>
            <person name="Abad J.P."/>
            <person name="Abt D.N."/>
            <person name="Adryan B."/>
            <person name="Aguade M."/>
            <person name="Akashi H."/>
            <person name="Anderson W.W."/>
            <person name="Aquadro C.F."/>
            <person name="Ardell D.H."/>
            <person name="Arguello R."/>
            <person name="Artieri C.G."/>
            <person name="Barbash D.A."/>
            <person name="Barker D."/>
            <person name="Barsanti P."/>
            <person name="Batterham P."/>
            <person name="Batzoglou S."/>
            <person name="Begun D."/>
            <person name="Bhutkar A."/>
            <person name="Blanco E."/>
            <person name="Bosak S.A."/>
            <person name="Bradley R.K."/>
            <person name="Brand A.D."/>
            <person name="Brent M.R."/>
            <person name="Brooks A.N."/>
            <person name="Brown R.H."/>
            <person name="Butlin R.K."/>
            <person name="Caggese C."/>
            <person name="Calvi B.R."/>
            <person name="Bernardo de Carvalho A."/>
            <person name="Caspi A."/>
            <person name="Castrezana S."/>
            <person name="Celniker S.E."/>
            <person name="Chang J.L."/>
            <person name="Chapple C."/>
            <person name="Chatterji S."/>
            <person name="Chinwalla A."/>
            <person name="Civetta A."/>
            <person name="Clifton S.W."/>
            <person name="Comeron J.M."/>
            <person name="Costello J.C."/>
            <person name="Coyne J.A."/>
            <person name="Daub J."/>
            <person name="David R.G."/>
            <person name="Delcher A.L."/>
            <person name="Delehaunty K."/>
            <person name="Do C.B."/>
            <person name="Ebling H."/>
            <person name="Edwards K."/>
            <person name="Eickbush T."/>
            <person name="Evans J.D."/>
            <person name="Filipski A."/>
            <person name="Findeiss S."/>
            <person name="Freyhult E."/>
            <person name="Fulton L."/>
            <person name="Fulton R."/>
            <person name="Garcia A.C."/>
            <person name="Gardiner A."/>
            <person name="Garfield D.A."/>
            <person name="Garvin B.E."/>
            <person name="Gibson G."/>
            <person name="Gilbert D."/>
            <person name="Gnerre S."/>
            <person name="Godfrey J."/>
            <person name="Good R."/>
            <person name="Gotea V."/>
            <person name="Gravely B."/>
            <person name="Greenberg A.J."/>
            <person name="Griffiths-Jones S."/>
            <person name="Gross S."/>
            <person name="Guigo R."/>
            <person name="Gustafson E.A."/>
            <person name="Haerty W."/>
            <person name="Hahn M.W."/>
            <person name="Halligan D.L."/>
            <person name="Halpern A.L."/>
            <person name="Halter G.M."/>
            <person name="Han M.V."/>
            <person name="Heger A."/>
            <person name="Hillier L."/>
            <person name="Hinrichs A.S."/>
            <person name="Holmes I."/>
            <person name="Hoskins R.A."/>
            <person name="Hubisz M.J."/>
            <person name="Hultmark D."/>
            <person name="Huntley M.A."/>
            <person name="Jaffe D.B."/>
            <person name="Jagadeeshan S."/>
            <person name="Jeck W.R."/>
            <person name="Johnson J."/>
            <person name="Jones C.D."/>
            <person name="Jordan W.C."/>
            <person name="Karpen G.H."/>
            <person name="Kataoka E."/>
            <person name="Keightley P.D."/>
            <person name="Kheradpour P."/>
            <person name="Kirkness E.F."/>
            <person name="Koerich L.B."/>
            <person name="Kristiansen K."/>
            <person name="Kudrna D."/>
            <person name="Kulathinal R.J."/>
            <person name="Kumar S."/>
            <person name="Kwok R."/>
            <person name="Lander E."/>
            <person name="Langley C.H."/>
            <person name="Lapoint R."/>
            <person name="Lazzaro B.P."/>
            <person name="Lee S.J."/>
            <person name="Levesque L."/>
            <person name="Li R."/>
            <person name="Lin C.F."/>
            <person name="Lin M.F."/>
            <person name="Lindblad-Toh K."/>
            <person name="Llopart A."/>
            <person name="Long M."/>
            <person name="Low L."/>
            <person name="Lozovsky E."/>
            <person name="Lu J."/>
            <person name="Luo M."/>
            <person name="Machado C.A."/>
            <person name="Makalowski W."/>
            <person name="Marzo M."/>
            <person name="Matsuda M."/>
            <person name="Matzkin L."/>
            <person name="McAllister B."/>
            <person name="McBride C.S."/>
            <person name="McKernan B."/>
            <person name="McKernan K."/>
            <person name="Mendez-Lago M."/>
            <person name="Minx P."/>
            <person name="Mollenhauer M.U."/>
            <person name="Montooth K."/>
            <person name="Mount S.M."/>
            <person name="Mu X."/>
            <person name="Myers E."/>
            <person name="Negre B."/>
            <person name="Newfeld S."/>
            <person name="Nielsen R."/>
            <person name="Noor M.A."/>
            <person name="O'Grady P."/>
            <person name="Pachter L."/>
            <person name="Papaceit M."/>
            <person name="Parisi M.J."/>
            <person name="Parisi M."/>
            <person name="Parts L."/>
            <person name="Pedersen J.S."/>
            <person name="Pesole G."/>
            <person name="Phillippy A.M."/>
            <person name="Ponting C.P."/>
            <person name="Pop M."/>
            <person name="Porcelli D."/>
            <person name="Powell J.R."/>
            <person name="Prohaska S."/>
            <person name="Pruitt K."/>
            <person name="Puig M."/>
            <person name="Quesneville H."/>
            <person name="Ram K.R."/>
            <person name="Rand D."/>
            <person name="Rasmussen M.D."/>
            <person name="Reed L.K."/>
            <person name="Reenan R."/>
            <person name="Reily A."/>
            <person name="Remington K.A."/>
            <person name="Rieger T.T."/>
            <person name="Ritchie M.G."/>
            <person name="Robin C."/>
            <person name="Rogers Y.H."/>
            <person name="Rohde C."/>
            <person name="Rozas J."/>
            <person name="Rubenfield M.J."/>
            <person name="Ruiz A."/>
            <person name="Russo S."/>
            <person name="Salzberg S.L."/>
            <person name="Sanchez-Gracia A."/>
            <person name="Saranga D.J."/>
            <person name="Sato H."/>
            <person name="Schaeffer S.W."/>
            <person name="Schatz M.C."/>
            <person name="Schlenke T."/>
            <person name="Schwartz R."/>
            <person name="Segarra C."/>
            <person name="Singh R.S."/>
            <person name="Sirot L."/>
            <person name="Sirota M."/>
            <person name="Sisneros N.B."/>
            <person name="Smith C.D."/>
            <person name="Smith T.F."/>
            <person name="Spieth J."/>
            <person name="Stage D.E."/>
            <person name="Stark A."/>
            <person name="Stephan W."/>
            <person name="Strausberg R.L."/>
            <person name="Strempel S."/>
            <person name="Sturgill D."/>
            <person name="Sutton G."/>
            <person name="Sutton G.G."/>
            <person name="Tao W."/>
            <person name="Teichmann S."/>
            <person name="Tobari Y.N."/>
            <person name="Tomimura Y."/>
            <person name="Tsolas J.M."/>
            <person name="Valente V.L."/>
            <person name="Venter E."/>
            <person name="Venter J.C."/>
            <person name="Vicario S."/>
            <person name="Vieira F.G."/>
            <person name="Vilella A.J."/>
            <person name="Villasante A."/>
            <person name="Walenz B."/>
            <person name="Wang J."/>
            <person name="Wasserman M."/>
            <person name="Watts T."/>
            <person name="Wilson D."/>
            <person name="Wilson R.K."/>
            <person name="Wing R.A."/>
            <person name="Wolfner M.F."/>
            <person name="Wong A."/>
            <person name="Wong G.K."/>
            <person name="Wu C.I."/>
            <person name="Wu G."/>
            <person name="Yamamoto D."/>
            <person name="Yang H.P."/>
            <person name="Yang S.P."/>
            <person name="Yorke J.A."/>
            <person name="Yoshida K."/>
            <person name="Zdobnov E."/>
            <person name="Zhang P."/>
            <person name="Zhang Y."/>
            <person name="Zimin A.V."/>
            <person name="Baldwin J."/>
            <person name="Abdouelleil A."/>
            <person name="Abdulkadir J."/>
            <person name="Abebe A."/>
            <person name="Abera B."/>
            <person name="Abreu J."/>
            <person name="Acer S.C."/>
            <person name="Aftuck L."/>
            <person name="Alexander A."/>
            <person name="An P."/>
            <person name="Anderson E."/>
            <person name="Anderson S."/>
            <person name="Arachi H."/>
            <person name="Azer M."/>
            <person name="Bachantsang P."/>
            <person name="Barry A."/>
            <person name="Bayul T."/>
            <person name="Berlin A."/>
            <person name="Bessette D."/>
            <person name="Bloom T."/>
            <person name="Blye J."/>
            <person name="Boguslavskiy L."/>
            <person name="Bonnet C."/>
            <person name="Boukhgalter B."/>
            <person name="Bourzgui I."/>
            <person name="Brown A."/>
            <person name="Cahill P."/>
            <person name="Channer S."/>
            <person name="Cheshatsang Y."/>
            <person name="Chuda L."/>
            <person name="Citroen M."/>
            <person name="Collymore A."/>
            <person name="Cooke P."/>
            <person name="Costello M."/>
            <person name="D'Aco K."/>
            <person name="Daza R."/>
            <person name="De Haan G."/>
            <person name="DeGray S."/>
            <person name="DeMaso C."/>
            <person name="Dhargay N."/>
            <person name="Dooley K."/>
            <person name="Dooley E."/>
            <person name="Doricent M."/>
            <person name="Dorje P."/>
            <person name="Dorjee K."/>
            <person name="Dupes A."/>
            <person name="Elong R."/>
            <person name="Falk J."/>
            <person name="Farina A."/>
            <person name="Faro S."/>
            <person name="Ferguson D."/>
            <person name="Fisher S."/>
            <person name="Foley C.D."/>
            <person name="Franke A."/>
            <person name="Friedrich D."/>
            <person name="Gadbois L."/>
            <person name="Gearin G."/>
            <person name="Gearin C.R."/>
            <person name="Giannoukos G."/>
            <person name="Goode T."/>
            <person name="Graham J."/>
            <person name="Grandbois E."/>
            <person name="Grewal S."/>
            <person name="Gyaltsen K."/>
            <person name="Hafez N."/>
            <person name="Hagos B."/>
            <person name="Hall J."/>
            <person name="Henson C."/>
            <person name="Hollinger A."/>
            <person name="Honan T."/>
            <person name="Huard M.D."/>
            <person name="Hughes L."/>
            <person name="Hurhula B."/>
            <person name="Husby M.E."/>
            <person name="Kamat A."/>
            <person name="Kanga B."/>
            <person name="Kashin S."/>
            <person name="Khazanovich D."/>
            <person name="Kisner P."/>
            <person name="Lance K."/>
            <person name="Lara M."/>
            <person name="Lee W."/>
            <person name="Lennon N."/>
            <person name="Letendre F."/>
            <person name="LeVine R."/>
            <person name="Lipovsky A."/>
            <person name="Liu X."/>
            <person name="Liu J."/>
            <person name="Liu S."/>
            <person name="Lokyitsang T."/>
            <person name="Lokyitsang Y."/>
            <person name="Lubonja R."/>
            <person name="Lui A."/>
            <person name="MacDonald P."/>
            <person name="Magnisalis V."/>
            <person name="Maru K."/>
            <person name="Matthews C."/>
            <person name="McCusker W."/>
            <person name="McDonough S."/>
            <person name="Mehta T."/>
            <person name="Meldrim J."/>
            <person name="Meneus L."/>
            <person name="Mihai O."/>
            <person name="Mihalev A."/>
            <person name="Mihova T."/>
            <person name="Mittelman R."/>
            <person name="Mlenga V."/>
            <person name="Montmayeur A."/>
            <person name="Mulrain L."/>
            <person name="Navidi A."/>
            <person name="Naylor J."/>
            <person name="Negash T."/>
            <person name="Nguyen T."/>
            <person name="Nguyen N."/>
            <person name="Nicol R."/>
            <person name="Norbu C."/>
            <person name="Norbu N."/>
            <person name="Novod N."/>
            <person name="O'Neill B."/>
            <person name="Osman S."/>
            <person name="Markiewicz E."/>
            <person name="Oyono O.L."/>
            <person name="Patti C."/>
            <person name="Phunkhang P."/>
            <person name="Pierre F."/>
            <person name="Priest M."/>
            <person name="Raghuraman S."/>
            <person name="Rege F."/>
            <person name="Reyes R."/>
            <person name="Rise C."/>
            <person name="Rogov P."/>
            <person name="Ross K."/>
            <person name="Ryan E."/>
            <person name="Settipalli S."/>
            <person name="Shea T."/>
            <person name="Sherpa N."/>
            <person name="Shi L."/>
            <person name="Shih D."/>
            <person name="Sparrow T."/>
            <person name="Spaulding J."/>
            <person name="Stalker J."/>
            <person name="Stange-Thomann N."/>
            <person name="Stavropoulos S."/>
            <person name="Stone C."/>
            <person name="Strader C."/>
            <person name="Tesfaye S."/>
            <person name="Thomson T."/>
            <person name="Thoulutsang Y."/>
            <person name="Thoulutsang D."/>
            <person name="Topham K."/>
            <person name="Topping I."/>
            <person name="Tsamla T."/>
            <person name="Vassiliev H."/>
            <person name="Vo A."/>
            <person name="Wangchuk T."/>
            <person name="Wangdi T."/>
            <person name="Weiand M."/>
            <person name="Wilkinson J."/>
            <person name="Wilson A."/>
            <person name="Yadav S."/>
            <person name="Young G."/>
            <person name="Yu Q."/>
            <person name="Zembek L."/>
            <person name="Zhong D."/>
            <person name="Zimmer A."/>
            <person name="Zwirko Z."/>
            <person name="Jaffe D.B."/>
            <person name="Alvarez P."/>
            <person name="Brockman W."/>
            <person name="Butler J."/>
            <person name="Chin C."/>
            <person name="Gnerre S."/>
            <person name="Grabherr M."/>
            <person name="Kleber M."/>
            <person name="Mauceli E."/>
            <person name="MacCallum I."/>
        </authorList>
    </citation>
    <scope>NUCLEOTIDE SEQUENCE [LARGE SCALE GENOMIC DNA]</scope>
    <source>
        <strain evidence="4">Tucson 15010-1051.87</strain>
    </source>
</reference>
<evidence type="ECO:0000313" key="3">
    <source>
        <dbReference type="EMBL" id="EDW69598.1"/>
    </source>
</evidence>
<proteinExistence type="predicted"/>
<feature type="compositionally biased region" description="Basic and acidic residues" evidence="1">
    <location>
        <begin position="362"/>
        <end position="391"/>
    </location>
</feature>
<evidence type="ECO:0000256" key="1">
    <source>
        <dbReference type="SAM" id="MobiDB-lite"/>
    </source>
</evidence>
<dbReference type="KEGG" id="dvi:6623282"/>
<dbReference type="SMR" id="B4LHP5"/>
<feature type="chain" id="PRO_5002815855" description="DUF4794 domain-containing protein" evidence="2">
    <location>
        <begin position="17"/>
        <end position="476"/>
    </location>
</feature>
<dbReference type="HOGENOM" id="CLU_585628_0_0_1"/>
<gene>
    <name evidence="3" type="primary">Dvir\GJ13340</name>
    <name evidence="3" type="ORF">Dvir_GJ13340</name>
</gene>
<sequence>MFILALFCLLAVGSQAKPLQPVVEPAQHIVIVTPQAQVHLEPALRYVHGLSPLARVSGPHHEETIVYVPAGATASVVPTVSDAVSTGRASNPAKQSEGFPQNINQIQQQAQQAVEIASGQFGEAASAAAAAGAGFFPGFFPSSDASNKNDEKLKSEKIELIETPANTQPLLAATEARHFYSLPQVYHTPVVDVVHAPVYSWPISAIRARSIQTEEAPIQALQQLPEEKPAAELPEAQPLLKEQKQPEQSEQPLEQLAQTIVPAAVEASELKAEIAARQLEESNAIKPEQPSAEIAKETLKEAIKEAIQESRKEAIQETTKEAIKEAALEAKKEIILEAKKEAIQEARKEAIQEAVQEVRKEAAQEARKEATQEARKEDSQEPYLEARKEASSEPIQELIKEPFKEALKSASLDGIKQPLKEASNEATQPEPKLQEEQPLIKAIPVADAAALPEPQPQLQLQAQAEAQPAIAQAPEA</sequence>
<dbReference type="InParanoid" id="B4LHP5"/>
<dbReference type="Proteomes" id="UP000008792">
    <property type="component" value="Unassembled WGS sequence"/>
</dbReference>
<organism evidence="3 4">
    <name type="scientific">Drosophila virilis</name>
    <name type="common">Fruit fly</name>
    <dbReference type="NCBI Taxonomy" id="7244"/>
    <lineage>
        <taxon>Eukaryota</taxon>
        <taxon>Metazoa</taxon>
        <taxon>Ecdysozoa</taxon>
        <taxon>Arthropoda</taxon>
        <taxon>Hexapoda</taxon>
        <taxon>Insecta</taxon>
        <taxon>Pterygota</taxon>
        <taxon>Neoptera</taxon>
        <taxon>Endopterygota</taxon>
        <taxon>Diptera</taxon>
        <taxon>Brachycera</taxon>
        <taxon>Muscomorpha</taxon>
        <taxon>Ephydroidea</taxon>
        <taxon>Drosophilidae</taxon>
        <taxon>Drosophila</taxon>
    </lineage>
</organism>
<evidence type="ECO:0000256" key="2">
    <source>
        <dbReference type="SAM" id="SignalP"/>
    </source>
</evidence>
<dbReference type="eggNOG" id="ENOG502SAJ6">
    <property type="taxonomic scope" value="Eukaryota"/>
</dbReference>
<feature type="region of interest" description="Disordered" evidence="1">
    <location>
        <begin position="362"/>
        <end position="397"/>
    </location>
</feature>
<dbReference type="EMBL" id="CH940647">
    <property type="protein sequence ID" value="EDW69598.1"/>
    <property type="molecule type" value="Genomic_DNA"/>
</dbReference>
<name>B4LHP5_DROVI</name>
<dbReference type="OrthoDB" id="8056715at2759"/>
<dbReference type="OMA" id="QVYHTHP"/>
<feature type="region of interest" description="Disordered" evidence="1">
    <location>
        <begin position="409"/>
        <end position="437"/>
    </location>
</feature>
<protein>
    <recommendedName>
        <fullName evidence="5">DUF4794 domain-containing protein</fullName>
    </recommendedName>
</protein>
<keyword evidence="4" id="KW-1185">Reference proteome</keyword>
<dbReference type="AlphaFoldDB" id="B4LHP5"/>
<dbReference type="PhylomeDB" id="B4LHP5"/>
<keyword evidence="2" id="KW-0732">Signal</keyword>